<dbReference type="Proteomes" id="UP001321542">
    <property type="component" value="Chromosome"/>
</dbReference>
<feature type="chain" id="PRO_5047048711" description="Secreted protein" evidence="1">
    <location>
        <begin position="45"/>
        <end position="306"/>
    </location>
</feature>
<gene>
    <name evidence="2" type="ORF">SGFS_062250</name>
</gene>
<proteinExistence type="predicted"/>
<accession>A0ABN5VNC5</accession>
<evidence type="ECO:0000313" key="3">
    <source>
        <dbReference type="Proteomes" id="UP001321542"/>
    </source>
</evidence>
<dbReference type="SUPFAM" id="SSF56973">
    <property type="entry name" value="Aerolisin/ETX pore-forming domain"/>
    <property type="match status" value="1"/>
</dbReference>
<reference evidence="2 3" key="2">
    <citation type="journal article" date="2023" name="ChemBioChem">
        <title>Acyltransferase Domain Exchange between Two Independent Type I Polyketide Synthases in the Same Producer Strain of Macrolide Antibiotics.</title>
        <authorList>
            <person name="Kudo F."/>
            <person name="Kishikawa K."/>
            <person name="Tsuboi K."/>
            <person name="Kido T."/>
            <person name="Usui T."/>
            <person name="Hashimoto J."/>
            <person name="Shin-Ya K."/>
            <person name="Miyanaga A."/>
            <person name="Eguchi T."/>
        </authorList>
    </citation>
    <scope>NUCLEOTIDE SEQUENCE [LARGE SCALE GENOMIC DNA]</scope>
    <source>
        <strain evidence="2 3">A-8890</strain>
    </source>
</reference>
<evidence type="ECO:0008006" key="4">
    <source>
        <dbReference type="Google" id="ProtNLM"/>
    </source>
</evidence>
<name>A0ABN5VNC5_9ACTN</name>
<keyword evidence="3" id="KW-1185">Reference proteome</keyword>
<feature type="signal peptide" evidence="1">
    <location>
        <begin position="1"/>
        <end position="44"/>
    </location>
</feature>
<sequence length="306" mass="33857">MRVTENKKRSRSRLYVSSARRAAALGAAVLGAVAGLVAAQPAQAAPAAPQATGPNGAVNIRGQEPWNTDKMLARVCGTDGGTGYEDWYVNVTTGELRDHSSWREQPVWHKDGGKWTLQPGWERFEGRCEYPVASSWTYRDVWRPISETRTNCTDTGYGLELAREYATSKSYSHTVGGSTSVEASIGDWFGVSAEASYSYSWAIEDSVAVTNNDVIDIGPQKTAWIEARPTKRVVRVNPVFKVESYTWNSTGKREDVVDVTSWRGRGYGRIYSYGNYIDGIADELKKDGTPLMTFRKKDRPAGNECD</sequence>
<reference evidence="2 3" key="1">
    <citation type="journal article" date="2010" name="ChemBioChem">
        <title>Cloning and characterization of the biosynthetic gene cluster of 16-membered macrolide antibiotic FD-891: involvement of a dual functional cytochrome P450 monooxygenase catalyzing epoxidation and hydroxylation.</title>
        <authorList>
            <person name="Kudo F."/>
            <person name="Motegi A."/>
            <person name="Mizoue K."/>
            <person name="Eguchi T."/>
        </authorList>
    </citation>
    <scope>NUCLEOTIDE SEQUENCE [LARGE SCALE GENOMIC DNA]</scope>
    <source>
        <strain evidence="2 3">A-8890</strain>
    </source>
</reference>
<keyword evidence="1" id="KW-0732">Signal</keyword>
<organism evidence="2 3">
    <name type="scientific">Streptomyces graminofaciens</name>
    <dbReference type="NCBI Taxonomy" id="68212"/>
    <lineage>
        <taxon>Bacteria</taxon>
        <taxon>Bacillati</taxon>
        <taxon>Actinomycetota</taxon>
        <taxon>Actinomycetes</taxon>
        <taxon>Kitasatosporales</taxon>
        <taxon>Streptomycetaceae</taxon>
        <taxon>Streptomyces</taxon>
    </lineage>
</organism>
<protein>
    <recommendedName>
        <fullName evidence="4">Secreted protein</fullName>
    </recommendedName>
</protein>
<evidence type="ECO:0000256" key="1">
    <source>
        <dbReference type="SAM" id="SignalP"/>
    </source>
</evidence>
<evidence type="ECO:0000313" key="2">
    <source>
        <dbReference type="EMBL" id="BBC34931.1"/>
    </source>
</evidence>
<dbReference type="EMBL" id="AP018448">
    <property type="protein sequence ID" value="BBC34931.1"/>
    <property type="molecule type" value="Genomic_DNA"/>
</dbReference>